<keyword evidence="6 8" id="KW-0408">Iron</keyword>
<dbReference type="Pfam" id="PF10609">
    <property type="entry name" value="ParA"/>
    <property type="match status" value="2"/>
</dbReference>
<dbReference type="OrthoDB" id="1741334at2759"/>
<organism evidence="10 11">
    <name type="scientific">Carpinus fangiana</name>
    <dbReference type="NCBI Taxonomy" id="176857"/>
    <lineage>
        <taxon>Eukaryota</taxon>
        <taxon>Viridiplantae</taxon>
        <taxon>Streptophyta</taxon>
        <taxon>Embryophyta</taxon>
        <taxon>Tracheophyta</taxon>
        <taxon>Spermatophyta</taxon>
        <taxon>Magnoliopsida</taxon>
        <taxon>eudicotyledons</taxon>
        <taxon>Gunneridae</taxon>
        <taxon>Pentapetalae</taxon>
        <taxon>rosids</taxon>
        <taxon>fabids</taxon>
        <taxon>Fagales</taxon>
        <taxon>Betulaceae</taxon>
        <taxon>Carpinus</taxon>
    </lineage>
</organism>
<keyword evidence="1 8" id="KW-0004">4Fe-4S</keyword>
<evidence type="ECO:0000256" key="7">
    <source>
        <dbReference type="ARBA" id="ARBA00023014"/>
    </source>
</evidence>
<dbReference type="GO" id="GO:0005524">
    <property type="term" value="F:ATP binding"/>
    <property type="evidence" value="ECO:0007669"/>
    <property type="project" value="UniProtKB-KW"/>
</dbReference>
<dbReference type="PANTHER" id="PTHR23264">
    <property type="entry name" value="NUCLEOTIDE-BINDING PROTEIN NBP35 YEAST -RELATED"/>
    <property type="match status" value="1"/>
</dbReference>
<dbReference type="InterPro" id="IPR001138">
    <property type="entry name" value="Zn2Cys6_DnaBD"/>
</dbReference>
<protein>
    <recommendedName>
        <fullName evidence="8">Cytosolic Fe-S cluster assembly factor NBP35</fullName>
    </recommendedName>
</protein>
<keyword evidence="11" id="KW-1185">Reference proteome</keyword>
<dbReference type="GO" id="GO:0051539">
    <property type="term" value="F:4 iron, 4 sulfur cluster binding"/>
    <property type="evidence" value="ECO:0007669"/>
    <property type="project" value="UniProtKB-UniRule"/>
</dbReference>
<keyword evidence="5 8" id="KW-0067">ATP-binding</keyword>
<evidence type="ECO:0000256" key="1">
    <source>
        <dbReference type="ARBA" id="ARBA00022485"/>
    </source>
</evidence>
<feature type="binding site" evidence="8">
    <location>
        <position position="524"/>
    </location>
    <ligand>
        <name>[4Fe-4S] cluster</name>
        <dbReference type="ChEBI" id="CHEBI:49883"/>
        <label>1</label>
    </ligand>
</feature>
<keyword evidence="2 8" id="KW-0963">Cytoplasm</keyword>
<dbReference type="InterPro" id="IPR027417">
    <property type="entry name" value="P-loop_NTPase"/>
</dbReference>
<dbReference type="PANTHER" id="PTHR23264:SF35">
    <property type="entry name" value="CYTOSOLIC FE-S CLUSTER ASSEMBLY FACTOR NUBP1"/>
    <property type="match status" value="1"/>
</dbReference>
<comment type="caution">
    <text evidence="10">The sequence shown here is derived from an EMBL/GenBank/DDBJ whole genome shotgun (WGS) entry which is preliminary data.</text>
</comment>
<dbReference type="GO" id="GO:0000981">
    <property type="term" value="F:DNA-binding transcription factor activity, RNA polymerase II-specific"/>
    <property type="evidence" value="ECO:0007669"/>
    <property type="project" value="InterPro"/>
</dbReference>
<reference evidence="10 11" key="1">
    <citation type="submission" date="2019-06" db="EMBL/GenBank/DDBJ databases">
        <title>A chromosomal-level reference genome of Carpinus fangiana (Coryloideae, Betulaceae).</title>
        <authorList>
            <person name="Yang X."/>
            <person name="Wang Z."/>
            <person name="Zhang L."/>
            <person name="Hao G."/>
            <person name="Liu J."/>
            <person name="Yang Y."/>
        </authorList>
    </citation>
    <scope>NUCLEOTIDE SEQUENCE [LARGE SCALE GENOMIC DNA]</scope>
    <source>
        <strain evidence="10">Cfa_2016G</strain>
        <tissue evidence="10">Leaf</tissue>
    </source>
</reference>
<feature type="binding site" evidence="8">
    <location>
        <position position="521"/>
    </location>
    <ligand>
        <name>[4Fe-4S] cluster</name>
        <dbReference type="ChEBI" id="CHEBI:49883"/>
        <label>1</label>
    </ligand>
</feature>
<comment type="miscellaneous">
    <text evidence="8">Although plant and algal NBP35 proteins lack the characteristic CXXC motif in the C-terminus, thought to be required for Fe-S cluster binding, they can bind a [4Fe-4S] cluster in the C-terminus. Also, in this linage, no CFD1 partner protein homolog as found in other eukaryotes can be found.</text>
</comment>
<evidence type="ECO:0000313" key="10">
    <source>
        <dbReference type="EMBL" id="KAB8760603.1"/>
    </source>
</evidence>
<dbReference type="GO" id="GO:0005829">
    <property type="term" value="C:cytosol"/>
    <property type="evidence" value="ECO:0007669"/>
    <property type="project" value="TreeGrafter"/>
</dbReference>
<dbReference type="HAMAP" id="MF_03038">
    <property type="entry name" value="NUBP1"/>
    <property type="match status" value="1"/>
</dbReference>
<dbReference type="InterPro" id="IPR019591">
    <property type="entry name" value="Mrp/NBP35_ATP-bd"/>
</dbReference>
<dbReference type="Proteomes" id="UP000327013">
    <property type="component" value="Unassembled WGS sequence"/>
</dbReference>
<keyword evidence="4 8" id="KW-0547">Nucleotide-binding</keyword>
<dbReference type="SUPFAM" id="SSF52540">
    <property type="entry name" value="P-loop containing nucleoside triphosphate hydrolases"/>
    <property type="match status" value="1"/>
</dbReference>
<feature type="binding site" evidence="8">
    <location>
        <position position="530"/>
    </location>
    <ligand>
        <name>[4Fe-4S] cluster</name>
        <dbReference type="ChEBI" id="CHEBI:49883"/>
        <label>1</label>
    </ligand>
</feature>
<evidence type="ECO:0000256" key="2">
    <source>
        <dbReference type="ARBA" id="ARBA00022490"/>
    </source>
</evidence>
<dbReference type="AlphaFoldDB" id="A0A5N6L4G6"/>
<evidence type="ECO:0000256" key="5">
    <source>
        <dbReference type="ARBA" id="ARBA00022840"/>
    </source>
</evidence>
<dbReference type="GO" id="GO:0008270">
    <property type="term" value="F:zinc ion binding"/>
    <property type="evidence" value="ECO:0007669"/>
    <property type="project" value="InterPro"/>
</dbReference>
<evidence type="ECO:0000256" key="6">
    <source>
        <dbReference type="ARBA" id="ARBA00023004"/>
    </source>
</evidence>
<dbReference type="InterPro" id="IPR033756">
    <property type="entry name" value="YlxH/NBP35"/>
</dbReference>
<feature type="region of interest" description="Disordered" evidence="9">
    <location>
        <begin position="451"/>
        <end position="486"/>
    </location>
</feature>
<evidence type="ECO:0000256" key="4">
    <source>
        <dbReference type="ARBA" id="ARBA00022741"/>
    </source>
</evidence>
<dbReference type="CDD" id="cd02037">
    <property type="entry name" value="Mrp_NBP35"/>
    <property type="match status" value="1"/>
</dbReference>
<accession>A0A5N6L4G6</accession>
<comment type="function">
    <text evidence="8">Component of the cytosolic iron-sulfur (Fe-S) protein assembly (CIA) machinery. Required for maturation of extramitochondrial Fe-S proteins. Functions as Fe-S scaffold, mediating the de novo assembly of an Fe-S cluster and its transfer to target apoproteins. Essential for embryo development.</text>
</comment>
<evidence type="ECO:0000256" key="3">
    <source>
        <dbReference type="ARBA" id="ARBA00022723"/>
    </source>
</evidence>
<evidence type="ECO:0000256" key="9">
    <source>
        <dbReference type="SAM" id="MobiDB-lite"/>
    </source>
</evidence>
<dbReference type="EMBL" id="VIBQ01000100">
    <property type="protein sequence ID" value="KAB8760603.1"/>
    <property type="molecule type" value="Genomic_DNA"/>
</dbReference>
<feature type="binding site" evidence="8">
    <location>
        <begin position="560"/>
        <end position="567"/>
    </location>
    <ligand>
        <name>ATP</name>
        <dbReference type="ChEBI" id="CHEBI:30616"/>
    </ligand>
</feature>
<dbReference type="Gene3D" id="3.40.50.300">
    <property type="entry name" value="P-loop containing nucleotide triphosphate hydrolases"/>
    <property type="match status" value="1"/>
</dbReference>
<comment type="subunit">
    <text evidence="8">Homodimer and homotetramer. Predominantly homodimeric.</text>
</comment>
<comment type="similarity">
    <text evidence="8">Belongs to the Mrp/NBP35 ATP-binding proteins family. NUBP1/NBP35 subfamily.</text>
</comment>
<keyword evidence="3 8" id="KW-0479">Metal-binding</keyword>
<proteinExistence type="inferred from homology"/>
<name>A0A5N6L4G6_9ROSI</name>
<evidence type="ECO:0000256" key="8">
    <source>
        <dbReference type="HAMAP-Rule" id="MF_03038"/>
    </source>
</evidence>
<dbReference type="FunFam" id="3.40.50.300:FF:001119">
    <property type="entry name" value="Iron-sulfur cluster carrier protein"/>
    <property type="match status" value="1"/>
</dbReference>
<sequence length="830" mass="89424">MPNVQGPADQGRQRSNPNRLGCVAANLSLSQCDGTKPVCTNCTKSRRICIEINATKEPLVIHVENTYASGALKRPRGPRSTVIVPQPQIDLLTKARAYYMQYHLQTPADVPKILRGLADSIIQWKTSGNYCRMVDLAISTMSLAVFAQTQRHPKAALEASSNYGDLLRLAHISLPGLVIRSVDCCLLAISLMCRYEGAMHGSEDVSTRKALLSLKSWGHYDGAMVILKICDFGEDGHELEYDGVVVRTINLHHTVANLKSTLLQSNLQIKSLAMEAIDLDEALQAWAAQIAAPWSSRCQHMLLAKHGPWPTQHFYSSTVYSYRTAGNASAWSQYFALRMLLNSICLATLDQSTIGSETCHTLEMHRMQCDTRLRAMSDGLAASIPFSLERFKVDEDNTVTLDRSESIKPYLASMAVWPLTIASTISRIDATQQQWFKSELGALGRITGDGVLTHANNGPPAAPNPSTMSPSAAPPLTPPHSDDDGAVDFNAPLKKAPTLVAPEPEHCPGPESERAGQADSCAGCPNQAICASAPKGPDPDIPLIAERLSGVKHKLLVLSGKGGVGKSTFTTMLAYAFAEVELPRSAADVAAFPEGGRTRRADVGIMDADICGPSIPTMLGVEGEQLHVSASGWSPVYAADNLAVMSIQFMLPARDAAVIWRGPKKNGLLKQFLKDVEWGALDYMVVDTPPGTTDEHLSVNSFLGAAGVDGALLVTTPQEVALLDVRKELDFCKKAGIRVLGLVENMSGFVCGNCQHTSQVFRATTGGAKRLAEETGVPYLGAVPLDPRIALACDWGESFMDAYPTSPACEALRGVVRRVREEIGDASLDA</sequence>
<feature type="binding site" evidence="8">
    <location>
        <position position="507"/>
    </location>
    <ligand>
        <name>[4Fe-4S] cluster</name>
        <dbReference type="ChEBI" id="CHEBI:49883"/>
        <label>1</label>
    </ligand>
</feature>
<dbReference type="HAMAP" id="MF_02040">
    <property type="entry name" value="Mrp_NBP35"/>
    <property type="match status" value="1"/>
</dbReference>
<evidence type="ECO:0000313" key="11">
    <source>
        <dbReference type="Proteomes" id="UP000327013"/>
    </source>
</evidence>
<dbReference type="GO" id="GO:0140663">
    <property type="term" value="F:ATP-dependent FeS chaperone activity"/>
    <property type="evidence" value="ECO:0007669"/>
    <property type="project" value="InterPro"/>
</dbReference>
<dbReference type="GO" id="GO:0016226">
    <property type="term" value="P:iron-sulfur cluster assembly"/>
    <property type="evidence" value="ECO:0007669"/>
    <property type="project" value="UniProtKB-UniRule"/>
</dbReference>
<keyword evidence="7 8" id="KW-0411">Iron-sulfur</keyword>
<comment type="cofactor">
    <cofactor evidence="8">
        <name>[4Fe-4S] cluster</name>
        <dbReference type="ChEBI" id="CHEBI:49883"/>
    </cofactor>
    <text evidence="8">Binds 3 [4Fe-4S] clusters per homodimer. Contains two stable clusters in the N-termini and one labile, bridging cluster between subunits of the homodimer.</text>
</comment>
<dbReference type="CDD" id="cd00067">
    <property type="entry name" value="GAL4"/>
    <property type="match status" value="1"/>
</dbReference>
<dbReference type="InterPro" id="IPR028601">
    <property type="entry name" value="NUBP1/Nbp35"/>
</dbReference>
<comment type="subcellular location">
    <subcellularLocation>
        <location evidence="8">Cytoplasm</location>
    </subcellularLocation>
</comment>
<gene>
    <name evidence="8" type="primary">NBP35</name>
    <name evidence="10" type="ORF">FH972_026595</name>
</gene>